<feature type="transmembrane region" description="Helical" evidence="6">
    <location>
        <begin position="107"/>
        <end position="129"/>
    </location>
</feature>
<protein>
    <submittedName>
        <fullName evidence="7">Uncharacterized protein</fullName>
    </submittedName>
</protein>
<keyword evidence="3 6" id="KW-0812">Transmembrane</keyword>
<dbReference type="Proteomes" id="UP000265618">
    <property type="component" value="Unassembled WGS sequence"/>
</dbReference>
<dbReference type="PANTHER" id="PTHR42718">
    <property type="entry name" value="MAJOR FACILITATOR SUPERFAMILY MULTIDRUG TRANSPORTER MFSC"/>
    <property type="match status" value="1"/>
</dbReference>
<gene>
    <name evidence="7" type="ORF">KIPB_005660</name>
</gene>
<accession>A0A9K3GHJ3</accession>
<dbReference type="EMBL" id="BDIP01001350">
    <property type="protein sequence ID" value="GIQ84209.1"/>
    <property type="molecule type" value="Genomic_DNA"/>
</dbReference>
<proteinExistence type="predicted"/>
<dbReference type="PANTHER" id="PTHR42718:SF9">
    <property type="entry name" value="MAJOR FACILITATOR SUPERFAMILY MULTIDRUG TRANSPORTER MFSC"/>
    <property type="match status" value="1"/>
</dbReference>
<dbReference type="InterPro" id="IPR011701">
    <property type="entry name" value="MFS"/>
</dbReference>
<feature type="transmembrane region" description="Helical" evidence="6">
    <location>
        <begin position="38"/>
        <end position="60"/>
    </location>
</feature>
<evidence type="ECO:0000256" key="6">
    <source>
        <dbReference type="SAM" id="Phobius"/>
    </source>
</evidence>
<evidence type="ECO:0000256" key="4">
    <source>
        <dbReference type="ARBA" id="ARBA00022989"/>
    </source>
</evidence>
<evidence type="ECO:0000256" key="5">
    <source>
        <dbReference type="ARBA" id="ARBA00023136"/>
    </source>
</evidence>
<feature type="transmembrane region" description="Helical" evidence="6">
    <location>
        <begin position="141"/>
        <end position="162"/>
    </location>
</feature>
<feature type="transmembrane region" description="Helical" evidence="6">
    <location>
        <begin position="12"/>
        <end position="32"/>
    </location>
</feature>
<dbReference type="AlphaFoldDB" id="A0A9K3GHJ3"/>
<dbReference type="Gene3D" id="1.20.1250.20">
    <property type="entry name" value="MFS general substrate transporter like domains"/>
    <property type="match status" value="1"/>
</dbReference>
<keyword evidence="2" id="KW-0813">Transport</keyword>
<dbReference type="GO" id="GO:0016020">
    <property type="term" value="C:membrane"/>
    <property type="evidence" value="ECO:0007669"/>
    <property type="project" value="UniProtKB-SubCell"/>
</dbReference>
<feature type="transmembrane region" description="Helical" evidence="6">
    <location>
        <begin position="168"/>
        <end position="185"/>
    </location>
</feature>
<evidence type="ECO:0000256" key="1">
    <source>
        <dbReference type="ARBA" id="ARBA00004141"/>
    </source>
</evidence>
<reference evidence="7 8" key="1">
    <citation type="journal article" date="2018" name="PLoS ONE">
        <title>The draft genome of Kipferlia bialata reveals reductive genome evolution in fornicate parasites.</title>
        <authorList>
            <person name="Tanifuji G."/>
            <person name="Takabayashi S."/>
            <person name="Kume K."/>
            <person name="Takagi M."/>
            <person name="Nakayama T."/>
            <person name="Kamikawa R."/>
            <person name="Inagaki Y."/>
            <person name="Hashimoto T."/>
        </authorList>
    </citation>
    <scope>NUCLEOTIDE SEQUENCE [LARGE SCALE GENOMIC DNA]</scope>
    <source>
        <strain evidence="7">NY0173</strain>
    </source>
</reference>
<name>A0A9K3GHJ3_9EUKA</name>
<dbReference type="GO" id="GO:0022857">
    <property type="term" value="F:transmembrane transporter activity"/>
    <property type="evidence" value="ECO:0007669"/>
    <property type="project" value="InterPro"/>
</dbReference>
<comment type="subcellular location">
    <subcellularLocation>
        <location evidence="1">Membrane</location>
        <topology evidence="1">Multi-pass membrane protein</topology>
    </subcellularLocation>
</comment>
<evidence type="ECO:0000313" key="7">
    <source>
        <dbReference type="EMBL" id="GIQ84209.1"/>
    </source>
</evidence>
<dbReference type="Pfam" id="PF07690">
    <property type="entry name" value="MFS_1"/>
    <property type="match status" value="1"/>
</dbReference>
<feature type="transmembrane region" description="Helical" evidence="6">
    <location>
        <begin position="72"/>
        <end position="95"/>
    </location>
</feature>
<evidence type="ECO:0000256" key="3">
    <source>
        <dbReference type="ARBA" id="ARBA00022692"/>
    </source>
</evidence>
<evidence type="ECO:0000313" key="8">
    <source>
        <dbReference type="Proteomes" id="UP000265618"/>
    </source>
</evidence>
<keyword evidence="8" id="KW-1185">Reference proteome</keyword>
<comment type="caution">
    <text evidence="7">The sequence shown here is derived from an EMBL/GenBank/DDBJ whole genome shotgun (WGS) entry which is preliminary data.</text>
</comment>
<dbReference type="InterPro" id="IPR036259">
    <property type="entry name" value="MFS_trans_sf"/>
</dbReference>
<keyword evidence="5 6" id="KW-0472">Membrane</keyword>
<organism evidence="7 8">
    <name type="scientific">Kipferlia bialata</name>
    <dbReference type="NCBI Taxonomy" id="797122"/>
    <lineage>
        <taxon>Eukaryota</taxon>
        <taxon>Metamonada</taxon>
        <taxon>Carpediemonas-like organisms</taxon>
        <taxon>Kipferlia</taxon>
    </lineage>
</organism>
<keyword evidence="4 6" id="KW-1133">Transmembrane helix</keyword>
<evidence type="ECO:0000256" key="2">
    <source>
        <dbReference type="ARBA" id="ARBA00022448"/>
    </source>
</evidence>
<dbReference type="SUPFAM" id="SSF103473">
    <property type="entry name" value="MFS general substrate transporter"/>
    <property type="match status" value="1"/>
</dbReference>
<sequence>MSVMIICVYNPRVFKWGLFLVGLFNLMQFWAPSFTIRIVVRVCVSIVYGTCAANAAPNFYRLSAPDMLPVCLAYNSLMGTATMVIAPMLSGWISGMATDPENPTWPYVYLVVSVIAFLWWIANVIYLPATERVAEGSFDGLGGLMFTVCIASLVFGLAAIPMDNVKTIYSVLSILVCAVCLPLLFRHEARTHSS</sequence>